<evidence type="ECO:0000256" key="1">
    <source>
        <dbReference type="SAM" id="Phobius"/>
    </source>
</evidence>
<gene>
    <name evidence="2" type="ORF">GCM10011340_02400</name>
</gene>
<dbReference type="EMBL" id="BNAG01000001">
    <property type="protein sequence ID" value="GHE51738.1"/>
    <property type="molecule type" value="Genomic_DNA"/>
</dbReference>
<evidence type="ECO:0000313" key="3">
    <source>
        <dbReference type="Proteomes" id="UP000658258"/>
    </source>
</evidence>
<protein>
    <submittedName>
        <fullName evidence="2">Uncharacterized protein</fullName>
    </submittedName>
</protein>
<reference evidence="3" key="1">
    <citation type="journal article" date="2019" name="Int. J. Syst. Evol. Microbiol.">
        <title>The Global Catalogue of Microorganisms (GCM) 10K type strain sequencing project: providing services to taxonomists for standard genome sequencing and annotation.</title>
        <authorList>
            <consortium name="The Broad Institute Genomics Platform"/>
            <consortium name="The Broad Institute Genome Sequencing Center for Infectious Disease"/>
            <person name="Wu L."/>
            <person name="Ma J."/>
        </authorList>
    </citation>
    <scope>NUCLEOTIDE SEQUENCE [LARGE SCALE GENOMIC DNA]</scope>
    <source>
        <strain evidence="3">CGMCC 1.15111</strain>
    </source>
</reference>
<keyword evidence="3" id="KW-1185">Reference proteome</keyword>
<name>A0ABQ3I2E7_9BACT</name>
<accession>A0ABQ3I2E7</accession>
<comment type="caution">
    <text evidence="2">The sequence shown here is derived from an EMBL/GenBank/DDBJ whole genome shotgun (WGS) entry which is preliminary data.</text>
</comment>
<keyword evidence="1" id="KW-1133">Transmembrane helix</keyword>
<keyword evidence="1" id="KW-0812">Transmembrane</keyword>
<proteinExistence type="predicted"/>
<organism evidence="2 3">
    <name type="scientific">Roseivirga thermotolerans</name>
    <dbReference type="NCBI Taxonomy" id="1758176"/>
    <lineage>
        <taxon>Bacteria</taxon>
        <taxon>Pseudomonadati</taxon>
        <taxon>Bacteroidota</taxon>
        <taxon>Cytophagia</taxon>
        <taxon>Cytophagales</taxon>
        <taxon>Roseivirgaceae</taxon>
        <taxon>Roseivirga</taxon>
    </lineage>
</organism>
<sequence length="75" mass="8829">MKTPLLKPYAVLPSLMVLFVFLGLVIYKLAFEFNELEKWRVLFLAMGGTLIFCLLLTYLIAHIYFNKRTKRLESQ</sequence>
<feature type="transmembrane region" description="Helical" evidence="1">
    <location>
        <begin position="42"/>
        <end position="65"/>
    </location>
</feature>
<feature type="transmembrane region" description="Helical" evidence="1">
    <location>
        <begin position="9"/>
        <end position="30"/>
    </location>
</feature>
<keyword evidence="1" id="KW-0472">Membrane</keyword>
<evidence type="ECO:0000313" key="2">
    <source>
        <dbReference type="EMBL" id="GHE51738.1"/>
    </source>
</evidence>
<dbReference type="Proteomes" id="UP000658258">
    <property type="component" value="Unassembled WGS sequence"/>
</dbReference>